<feature type="region of interest" description="Disordered" evidence="1">
    <location>
        <begin position="34"/>
        <end position="58"/>
    </location>
</feature>
<gene>
    <name evidence="2" type="ORF">BJ085DRAFT_40717</name>
</gene>
<name>A0A4P9ZNS9_9FUNG</name>
<keyword evidence="3" id="KW-1185">Reference proteome</keyword>
<evidence type="ECO:0000256" key="1">
    <source>
        <dbReference type="SAM" id="MobiDB-lite"/>
    </source>
</evidence>
<dbReference type="EMBL" id="ML002994">
    <property type="protein sequence ID" value="RKP34997.1"/>
    <property type="molecule type" value="Genomic_DNA"/>
</dbReference>
<dbReference type="AlphaFoldDB" id="A0A4P9ZNS9"/>
<sequence length="525" mass="56581">MLLDTPPEVLVGTGPAVDYPCPCPYSRHRHRYDSHPYRRPVDSYPQPQLRSYYQGPPRDHRLGRSYINTINPARLAPTNPASAAVTVAPPDDLVWGTLPSDWPPFPLQHSSPPSPPMPKTPFVPPPQAQSSPFFPFTAVINDHHHDTGTDSTLWLSEPASSDDSGHSRGAAIYVGADEPLLMGNKPSAFHSGDLTTNTNTNANTAGHGTIGGYAAAINHPSTPKPPSLSPFFSLSPSPLSPTLPALSPSAMAVVDSTQKTHSPPTVPSPRSSQVEEVKSTDVSSSFAPTLAGTDTLELIALIKRLRSSSSGEASSSSPFQPPPPSLTFCRSLISRNFAGLLSSSSSSAESKPIDSETAKATLTAINGETIEPSEPYIFGSELIEKYYAKLHETQRLQADHPLVPTTVPVPGDQSAEEPDTILKVGRVFKTLIQRLGEPQLILVLDWNKVTATVELRIFSTTDKSMCSELETALPLFTSNVVLLSVVYDEATFIRTKSGLQEACAIYKAADGVKCKYIRWVSPLFL</sequence>
<protein>
    <submittedName>
        <fullName evidence="2">Uncharacterized protein</fullName>
    </submittedName>
</protein>
<evidence type="ECO:0000313" key="3">
    <source>
        <dbReference type="Proteomes" id="UP000268162"/>
    </source>
</evidence>
<feature type="region of interest" description="Disordered" evidence="1">
    <location>
        <begin position="251"/>
        <end position="280"/>
    </location>
</feature>
<feature type="compositionally biased region" description="Polar residues" evidence="1">
    <location>
        <begin position="255"/>
        <end position="272"/>
    </location>
</feature>
<proteinExistence type="predicted"/>
<organism evidence="2 3">
    <name type="scientific">Dimargaris cristalligena</name>
    <dbReference type="NCBI Taxonomy" id="215637"/>
    <lineage>
        <taxon>Eukaryota</taxon>
        <taxon>Fungi</taxon>
        <taxon>Fungi incertae sedis</taxon>
        <taxon>Zoopagomycota</taxon>
        <taxon>Kickxellomycotina</taxon>
        <taxon>Dimargaritomycetes</taxon>
        <taxon>Dimargaritales</taxon>
        <taxon>Dimargaritaceae</taxon>
        <taxon>Dimargaris</taxon>
    </lineage>
</organism>
<accession>A0A4P9ZNS9</accession>
<dbReference type="Proteomes" id="UP000268162">
    <property type="component" value="Unassembled WGS sequence"/>
</dbReference>
<evidence type="ECO:0000313" key="2">
    <source>
        <dbReference type="EMBL" id="RKP34997.1"/>
    </source>
</evidence>
<reference evidence="3" key="1">
    <citation type="journal article" date="2018" name="Nat. Microbiol.">
        <title>Leveraging single-cell genomics to expand the fungal tree of life.</title>
        <authorList>
            <person name="Ahrendt S.R."/>
            <person name="Quandt C.A."/>
            <person name="Ciobanu D."/>
            <person name="Clum A."/>
            <person name="Salamov A."/>
            <person name="Andreopoulos B."/>
            <person name="Cheng J.F."/>
            <person name="Woyke T."/>
            <person name="Pelin A."/>
            <person name="Henrissat B."/>
            <person name="Reynolds N.K."/>
            <person name="Benny G.L."/>
            <person name="Smith M.E."/>
            <person name="James T.Y."/>
            <person name="Grigoriev I.V."/>
        </authorList>
    </citation>
    <scope>NUCLEOTIDE SEQUENCE [LARGE SCALE GENOMIC DNA]</scope>
    <source>
        <strain evidence="3">RSA 468</strain>
    </source>
</reference>